<sequence>MNSEKKQYKNVALITARGGSKGLIRKNVKILNGMPLIGWTIKAAQECTEIDRIFVSTEDQEIAMLSSELGAEIIDRPPELSEDHSTSQEVVKHAIGWLEEHQIEYSNIVLLQPTSPMRTGKHITEAIGIMETKNAEFVISVFEPKYSPTKSYVEKPDGSITGILHSDAPYMRRQDLPRSFQPNGAIYIFSASQFKVFDHFPKTGVFPFLMSEYDSIDIDSIDDFKVVEQRLKDIRDD</sequence>
<protein>
    <recommendedName>
        <fullName evidence="3">N-acylneuraminate cytidylyltransferase</fullName>
    </recommendedName>
</protein>
<dbReference type="PANTHER" id="PTHR21485">
    <property type="entry name" value="HAD SUPERFAMILY MEMBERS CMAS AND KDSC"/>
    <property type="match status" value="1"/>
</dbReference>
<evidence type="ECO:0000313" key="1">
    <source>
        <dbReference type="EMBL" id="GEA61977.1"/>
    </source>
</evidence>
<organism evidence="1 2">
    <name type="scientific">Vibrio comitans NBRC 102076</name>
    <dbReference type="NCBI Taxonomy" id="1219078"/>
    <lineage>
        <taxon>Bacteria</taxon>
        <taxon>Pseudomonadati</taxon>
        <taxon>Pseudomonadota</taxon>
        <taxon>Gammaproteobacteria</taxon>
        <taxon>Vibrionales</taxon>
        <taxon>Vibrionaceae</taxon>
        <taxon>Vibrio</taxon>
    </lineage>
</organism>
<evidence type="ECO:0000313" key="2">
    <source>
        <dbReference type="Proteomes" id="UP000318242"/>
    </source>
</evidence>
<dbReference type="CDD" id="cd02513">
    <property type="entry name" value="CMP-NeuAc_Synthase"/>
    <property type="match status" value="1"/>
</dbReference>
<dbReference type="SUPFAM" id="SSF53448">
    <property type="entry name" value="Nucleotide-diphospho-sugar transferases"/>
    <property type="match status" value="1"/>
</dbReference>
<name>A0A4Y3IRZ4_9VIBR</name>
<dbReference type="GO" id="GO:0008781">
    <property type="term" value="F:N-acylneuraminate cytidylyltransferase activity"/>
    <property type="evidence" value="ECO:0007669"/>
    <property type="project" value="TreeGrafter"/>
</dbReference>
<gene>
    <name evidence="1" type="ORF">VCO01S_31700</name>
</gene>
<reference evidence="1 2" key="1">
    <citation type="submission" date="2019-06" db="EMBL/GenBank/DDBJ databases">
        <title>Whole genome shotgun sequence of Vibrio comitans NBRC 102076.</title>
        <authorList>
            <person name="Hosoyama A."/>
            <person name="Uohara A."/>
            <person name="Ohji S."/>
            <person name="Ichikawa N."/>
        </authorList>
    </citation>
    <scope>NUCLEOTIDE SEQUENCE [LARGE SCALE GENOMIC DNA]</scope>
    <source>
        <strain evidence="1 2">NBRC 102076</strain>
    </source>
</reference>
<accession>A0A4Y3IRZ4</accession>
<dbReference type="InterPro" id="IPR029044">
    <property type="entry name" value="Nucleotide-diphossugar_trans"/>
</dbReference>
<evidence type="ECO:0008006" key="3">
    <source>
        <dbReference type="Google" id="ProtNLM"/>
    </source>
</evidence>
<proteinExistence type="predicted"/>
<dbReference type="RefSeq" id="WP_141272376.1">
    <property type="nucleotide sequence ID" value="NZ_BJLH01000015.1"/>
</dbReference>
<dbReference type="InterPro" id="IPR050793">
    <property type="entry name" value="CMP-NeuNAc_synthase"/>
</dbReference>
<dbReference type="OrthoDB" id="9805604at2"/>
<dbReference type="EMBL" id="BJLH01000015">
    <property type="protein sequence ID" value="GEA61977.1"/>
    <property type="molecule type" value="Genomic_DNA"/>
</dbReference>
<dbReference type="AlphaFoldDB" id="A0A4Y3IRZ4"/>
<dbReference type="Gene3D" id="3.90.550.10">
    <property type="entry name" value="Spore Coat Polysaccharide Biosynthesis Protein SpsA, Chain A"/>
    <property type="match status" value="1"/>
</dbReference>
<dbReference type="InterPro" id="IPR003329">
    <property type="entry name" value="Cytidylyl_trans"/>
</dbReference>
<keyword evidence="2" id="KW-1185">Reference proteome</keyword>
<dbReference type="PANTHER" id="PTHR21485:SF6">
    <property type="entry name" value="N-ACYLNEURAMINATE CYTIDYLYLTRANSFERASE-RELATED"/>
    <property type="match status" value="1"/>
</dbReference>
<dbReference type="Proteomes" id="UP000318242">
    <property type="component" value="Unassembled WGS sequence"/>
</dbReference>
<dbReference type="Pfam" id="PF02348">
    <property type="entry name" value="CTP_transf_3"/>
    <property type="match status" value="1"/>
</dbReference>
<comment type="caution">
    <text evidence="1">The sequence shown here is derived from an EMBL/GenBank/DDBJ whole genome shotgun (WGS) entry which is preliminary data.</text>
</comment>